<dbReference type="GeneID" id="65344941"/>
<dbReference type="PROSITE" id="PS50977">
    <property type="entry name" value="HTH_TETR_2"/>
    <property type="match status" value="1"/>
</dbReference>
<dbReference type="EMBL" id="LT629804">
    <property type="protein sequence ID" value="SDU80448.1"/>
    <property type="molecule type" value="Genomic_DNA"/>
</dbReference>
<proteinExistence type="predicted"/>
<dbReference type="SUPFAM" id="SSF46689">
    <property type="entry name" value="Homeodomain-like"/>
    <property type="match status" value="1"/>
</dbReference>
<sequence>MSECTRRESKRQETADSIVRSAIALVTKAESIDSVSIDDIAQEAGISRRTFFNHFPTKITVLLEPLFVYRSRYIAHVLNASMSITAWRAVAQAVAKTIADCDDLDLVARSEWILTRLVHSSSAPADIPHRSAYEAHNNALRINLQQRLNQDDPIAVELLSGIGDQVLRLALVAVRENDNKDPRQAAQEAVTHSFELLATNNFGL</sequence>
<evidence type="ECO:0000256" key="4">
    <source>
        <dbReference type="PROSITE-ProRule" id="PRU00335"/>
    </source>
</evidence>
<keyword evidence="1" id="KW-0805">Transcription regulation</keyword>
<reference evidence="7" key="1">
    <citation type="submission" date="2016-10" db="EMBL/GenBank/DDBJ databases">
        <authorList>
            <person name="Varghese N."/>
            <person name="Submissions S."/>
        </authorList>
    </citation>
    <scope>NUCLEOTIDE SEQUENCE [LARGE SCALE GENOMIC DNA]</scope>
    <source>
        <strain evidence="7">DSM 10002</strain>
    </source>
</reference>
<dbReference type="InterPro" id="IPR050109">
    <property type="entry name" value="HTH-type_TetR-like_transc_reg"/>
</dbReference>
<organism evidence="6 7">
    <name type="scientific">Arcanobacterium phocae</name>
    <dbReference type="NCBI Taxonomy" id="131112"/>
    <lineage>
        <taxon>Bacteria</taxon>
        <taxon>Bacillati</taxon>
        <taxon>Actinomycetota</taxon>
        <taxon>Actinomycetes</taxon>
        <taxon>Actinomycetales</taxon>
        <taxon>Actinomycetaceae</taxon>
        <taxon>Arcanobacterium</taxon>
    </lineage>
</organism>
<keyword evidence="7" id="KW-1185">Reference proteome</keyword>
<protein>
    <submittedName>
        <fullName evidence="6">DNA-binding transcriptional regulator, AcrR family</fullName>
    </submittedName>
</protein>
<dbReference type="Proteomes" id="UP000214355">
    <property type="component" value="Chromosome I"/>
</dbReference>
<evidence type="ECO:0000256" key="2">
    <source>
        <dbReference type="ARBA" id="ARBA00023125"/>
    </source>
</evidence>
<dbReference type="STRING" id="131112.SAMN04489737_1207"/>
<evidence type="ECO:0000313" key="7">
    <source>
        <dbReference type="Proteomes" id="UP000214355"/>
    </source>
</evidence>
<evidence type="ECO:0000256" key="1">
    <source>
        <dbReference type="ARBA" id="ARBA00023015"/>
    </source>
</evidence>
<dbReference type="RefSeq" id="WP_091281048.1">
    <property type="nucleotide sequence ID" value="NZ_JABAPH010000019.1"/>
</dbReference>
<dbReference type="InterPro" id="IPR023772">
    <property type="entry name" value="DNA-bd_HTH_TetR-type_CS"/>
</dbReference>
<dbReference type="OrthoDB" id="8688418at2"/>
<dbReference type="InterPro" id="IPR009057">
    <property type="entry name" value="Homeodomain-like_sf"/>
</dbReference>
<name>A0A1H2LIK1_9ACTO</name>
<dbReference type="InterPro" id="IPR001647">
    <property type="entry name" value="HTH_TetR"/>
</dbReference>
<dbReference type="GO" id="GO:0000976">
    <property type="term" value="F:transcription cis-regulatory region binding"/>
    <property type="evidence" value="ECO:0007669"/>
    <property type="project" value="TreeGrafter"/>
</dbReference>
<dbReference type="GO" id="GO:0003700">
    <property type="term" value="F:DNA-binding transcription factor activity"/>
    <property type="evidence" value="ECO:0007669"/>
    <property type="project" value="TreeGrafter"/>
</dbReference>
<dbReference type="PROSITE" id="PS01081">
    <property type="entry name" value="HTH_TETR_1"/>
    <property type="match status" value="1"/>
</dbReference>
<dbReference type="AlphaFoldDB" id="A0A1H2LIK1"/>
<dbReference type="Gene3D" id="1.10.357.10">
    <property type="entry name" value="Tetracycline Repressor, domain 2"/>
    <property type="match status" value="1"/>
</dbReference>
<accession>A0A1H2LIK1</accession>
<feature type="domain" description="HTH tetR-type" evidence="5">
    <location>
        <begin position="12"/>
        <end position="73"/>
    </location>
</feature>
<evidence type="ECO:0000256" key="3">
    <source>
        <dbReference type="ARBA" id="ARBA00023163"/>
    </source>
</evidence>
<dbReference type="PANTHER" id="PTHR30055">
    <property type="entry name" value="HTH-TYPE TRANSCRIPTIONAL REGULATOR RUTR"/>
    <property type="match status" value="1"/>
</dbReference>
<feature type="DNA-binding region" description="H-T-H motif" evidence="4">
    <location>
        <begin position="36"/>
        <end position="55"/>
    </location>
</feature>
<keyword evidence="2 4" id="KW-0238">DNA-binding</keyword>
<evidence type="ECO:0000259" key="5">
    <source>
        <dbReference type="PROSITE" id="PS50977"/>
    </source>
</evidence>
<gene>
    <name evidence="6" type="ORF">SAMN04489737_1207</name>
</gene>
<dbReference type="Pfam" id="PF00440">
    <property type="entry name" value="TetR_N"/>
    <property type="match status" value="1"/>
</dbReference>
<keyword evidence="3" id="KW-0804">Transcription</keyword>
<dbReference type="PANTHER" id="PTHR30055:SF234">
    <property type="entry name" value="HTH-TYPE TRANSCRIPTIONAL REGULATOR BETI"/>
    <property type="match status" value="1"/>
</dbReference>
<evidence type="ECO:0000313" key="6">
    <source>
        <dbReference type="EMBL" id="SDU80448.1"/>
    </source>
</evidence>